<dbReference type="RefSeq" id="WP_341626811.1">
    <property type="nucleotide sequence ID" value="NZ_JBAKBA010000004.1"/>
</dbReference>
<dbReference type="CDD" id="cd17557">
    <property type="entry name" value="REC_Rcp-like"/>
    <property type="match status" value="1"/>
</dbReference>
<dbReference type="InterPro" id="IPR011006">
    <property type="entry name" value="CheY-like_superfamily"/>
</dbReference>
<dbReference type="EMBL" id="JBAKBA010000004">
    <property type="protein sequence ID" value="MEL0658094.1"/>
    <property type="molecule type" value="Genomic_DNA"/>
</dbReference>
<gene>
    <name evidence="3" type="ORF">V6255_02980</name>
</gene>
<proteinExistence type="predicted"/>
<dbReference type="Proteomes" id="UP001366060">
    <property type="component" value="Unassembled WGS sequence"/>
</dbReference>
<protein>
    <submittedName>
        <fullName evidence="3">Response regulator</fullName>
    </submittedName>
</protein>
<dbReference type="PROSITE" id="PS50110">
    <property type="entry name" value="RESPONSE_REGULATORY"/>
    <property type="match status" value="1"/>
</dbReference>
<evidence type="ECO:0000256" key="1">
    <source>
        <dbReference type="PROSITE-ProRule" id="PRU00169"/>
    </source>
</evidence>
<dbReference type="SUPFAM" id="SSF52172">
    <property type="entry name" value="CheY-like"/>
    <property type="match status" value="1"/>
</dbReference>
<dbReference type="InterPro" id="IPR052893">
    <property type="entry name" value="TCS_response_regulator"/>
</dbReference>
<dbReference type="Pfam" id="PF00072">
    <property type="entry name" value="Response_reg"/>
    <property type="match status" value="1"/>
</dbReference>
<reference evidence="3 4" key="1">
    <citation type="submission" date="2024-02" db="EMBL/GenBank/DDBJ databases">
        <title>Bacteria isolated from the canopy kelp, Nereocystis luetkeana.</title>
        <authorList>
            <person name="Pfister C.A."/>
            <person name="Younker I.T."/>
            <person name="Light S.H."/>
        </authorList>
    </citation>
    <scope>NUCLEOTIDE SEQUENCE [LARGE SCALE GENOMIC DNA]</scope>
    <source>
        <strain evidence="3 4">TI.2.07</strain>
    </source>
</reference>
<dbReference type="InterPro" id="IPR001789">
    <property type="entry name" value="Sig_transdc_resp-reg_receiver"/>
</dbReference>
<keyword evidence="1" id="KW-0597">Phosphoprotein</keyword>
<evidence type="ECO:0000259" key="2">
    <source>
        <dbReference type="PROSITE" id="PS50110"/>
    </source>
</evidence>
<dbReference type="Gene3D" id="3.40.50.2300">
    <property type="match status" value="1"/>
</dbReference>
<dbReference type="PANTHER" id="PTHR44520:SF2">
    <property type="entry name" value="RESPONSE REGULATOR RCP1"/>
    <property type="match status" value="1"/>
</dbReference>
<evidence type="ECO:0000313" key="3">
    <source>
        <dbReference type="EMBL" id="MEL0658094.1"/>
    </source>
</evidence>
<feature type="domain" description="Response regulatory" evidence="2">
    <location>
        <begin position="9"/>
        <end position="131"/>
    </location>
</feature>
<sequence length="141" mass="16019">MSEKYNEVSILLVEDDDIDAKAVERGFKKLKLANPIVRTKNGLEALELLRDTSIVQRPYLILLDLNMPIMGGIEFLQNIRKDENLKNTIIFVLTTSSADEDLVAAYNENIAGYIVKSDVKGGFDRVIQLLDCYWRVVMLPK</sequence>
<dbReference type="SMART" id="SM00448">
    <property type="entry name" value="REC"/>
    <property type="match status" value="1"/>
</dbReference>
<keyword evidence="4" id="KW-1185">Reference proteome</keyword>
<dbReference type="PANTHER" id="PTHR44520">
    <property type="entry name" value="RESPONSE REGULATOR RCP1-RELATED"/>
    <property type="match status" value="1"/>
</dbReference>
<name>A0ABU9H888_9GAMM</name>
<accession>A0ABU9H888</accession>
<organism evidence="3 4">
    <name type="scientific">Psychromonas arctica</name>
    <dbReference type="NCBI Taxonomy" id="168275"/>
    <lineage>
        <taxon>Bacteria</taxon>
        <taxon>Pseudomonadati</taxon>
        <taxon>Pseudomonadota</taxon>
        <taxon>Gammaproteobacteria</taxon>
        <taxon>Alteromonadales</taxon>
        <taxon>Psychromonadaceae</taxon>
        <taxon>Psychromonas</taxon>
    </lineage>
</organism>
<feature type="modified residue" description="4-aspartylphosphate" evidence="1">
    <location>
        <position position="64"/>
    </location>
</feature>
<comment type="caution">
    <text evidence="3">The sequence shown here is derived from an EMBL/GenBank/DDBJ whole genome shotgun (WGS) entry which is preliminary data.</text>
</comment>
<evidence type="ECO:0000313" key="4">
    <source>
        <dbReference type="Proteomes" id="UP001366060"/>
    </source>
</evidence>